<protein>
    <submittedName>
        <fullName evidence="1">Uncharacterized protein</fullName>
    </submittedName>
</protein>
<dbReference type="PANTHER" id="PTHR35218:SF9">
    <property type="entry name" value="ENDONUCLEASE_EXONUCLEASE_PHOSPHATASE DOMAIN-CONTAINING PROTEIN"/>
    <property type="match status" value="1"/>
</dbReference>
<dbReference type="AlphaFoldDB" id="A0A1R3L4B2"/>
<dbReference type="Proteomes" id="UP000187203">
    <property type="component" value="Unassembled WGS sequence"/>
</dbReference>
<name>A0A1R3L4B2_9ROSI</name>
<sequence length="191" mass="21145">MDLQHRDMLEQLKDNPKLVLDGNADALILATTHPNLGFRISASFRFEPFTRTPVHSIELVFEEPEENSDGGITGSPIASPSDIEAIIPSRLLVCNARGAGNTTFPEYIDDHYYNQRPHVTIVTKTRLSGKNAKKIRDSLAFDQALSLNASSFSGGLWLLWNQNDSDVNVLSRSPYEIRANVQPLNADPING</sequence>
<evidence type="ECO:0000313" key="1">
    <source>
        <dbReference type="EMBL" id="OMP14174.1"/>
    </source>
</evidence>
<accession>A0A1R3L4B2</accession>
<proteinExistence type="predicted"/>
<reference evidence="2" key="1">
    <citation type="submission" date="2013-09" db="EMBL/GenBank/DDBJ databases">
        <title>Corchorus olitorius genome sequencing.</title>
        <authorList>
            <person name="Alam M."/>
            <person name="Haque M.S."/>
            <person name="Islam M.S."/>
            <person name="Emdad E.M."/>
            <person name="Islam M.M."/>
            <person name="Ahmed B."/>
            <person name="Halim A."/>
            <person name="Hossen Q.M.M."/>
            <person name="Hossain M.Z."/>
            <person name="Ahmed R."/>
            <person name="Khan M.M."/>
            <person name="Islam R."/>
            <person name="Rashid M.M."/>
            <person name="Khan S.A."/>
            <person name="Rahman M.S."/>
            <person name="Alam M."/>
            <person name="Yahiya A.S."/>
            <person name="Khan M.S."/>
            <person name="Azam M.S."/>
            <person name="Haque T."/>
            <person name="Lashkar M.Z.H."/>
            <person name="Akhand A.I."/>
            <person name="Morshed G."/>
            <person name="Roy S."/>
            <person name="Uddin K.S."/>
            <person name="Rabeya T."/>
            <person name="Hossain A.S."/>
            <person name="Chowdhury A."/>
            <person name="Snigdha A.R."/>
            <person name="Mortoza M.S."/>
            <person name="Matin S.A."/>
            <person name="Hoque S.M.E."/>
            <person name="Islam M.K."/>
            <person name="Roy D.K."/>
            <person name="Haider R."/>
            <person name="Moosa M.M."/>
            <person name="Elias S.M."/>
            <person name="Hasan A.M."/>
            <person name="Jahan S."/>
            <person name="Shafiuddin M."/>
            <person name="Mahmood N."/>
            <person name="Shommy N.S."/>
        </authorList>
    </citation>
    <scope>NUCLEOTIDE SEQUENCE [LARGE SCALE GENOMIC DNA]</scope>
    <source>
        <strain evidence="2">cv. O-4</strain>
    </source>
</reference>
<gene>
    <name evidence="1" type="ORF">COLO4_00219</name>
</gene>
<keyword evidence="2" id="KW-1185">Reference proteome</keyword>
<dbReference type="OrthoDB" id="1001695at2759"/>
<dbReference type="PANTHER" id="PTHR35218">
    <property type="entry name" value="RNASE H DOMAIN-CONTAINING PROTEIN"/>
    <property type="match status" value="1"/>
</dbReference>
<evidence type="ECO:0000313" key="2">
    <source>
        <dbReference type="Proteomes" id="UP000187203"/>
    </source>
</evidence>
<dbReference type="EMBL" id="AWUE01001517">
    <property type="protein sequence ID" value="OMP14174.1"/>
    <property type="molecule type" value="Genomic_DNA"/>
</dbReference>
<comment type="caution">
    <text evidence="1">The sequence shown here is derived from an EMBL/GenBank/DDBJ whole genome shotgun (WGS) entry which is preliminary data.</text>
</comment>
<organism evidence="1 2">
    <name type="scientific">Corchorus olitorius</name>
    <dbReference type="NCBI Taxonomy" id="93759"/>
    <lineage>
        <taxon>Eukaryota</taxon>
        <taxon>Viridiplantae</taxon>
        <taxon>Streptophyta</taxon>
        <taxon>Embryophyta</taxon>
        <taxon>Tracheophyta</taxon>
        <taxon>Spermatophyta</taxon>
        <taxon>Magnoliopsida</taxon>
        <taxon>eudicotyledons</taxon>
        <taxon>Gunneridae</taxon>
        <taxon>Pentapetalae</taxon>
        <taxon>rosids</taxon>
        <taxon>malvids</taxon>
        <taxon>Malvales</taxon>
        <taxon>Malvaceae</taxon>
        <taxon>Grewioideae</taxon>
        <taxon>Apeibeae</taxon>
        <taxon>Corchorus</taxon>
    </lineage>
</organism>